<dbReference type="AlphaFoldDB" id="A0A226ECB6"/>
<keyword evidence="5" id="KW-1185">Reference proteome</keyword>
<reference evidence="4 5" key="1">
    <citation type="submission" date="2015-12" db="EMBL/GenBank/DDBJ databases">
        <title>The genome of Folsomia candida.</title>
        <authorList>
            <person name="Faddeeva A."/>
            <person name="Derks M.F."/>
            <person name="Anvar Y."/>
            <person name="Smit S."/>
            <person name="Van Straalen N."/>
            <person name="Roelofs D."/>
        </authorList>
    </citation>
    <scope>NUCLEOTIDE SEQUENCE [LARGE SCALE GENOMIC DNA]</scope>
    <source>
        <strain evidence="4 5">VU population</strain>
        <tissue evidence="4">Whole body</tissue>
    </source>
</reference>
<dbReference type="PANTHER" id="PTHR11475">
    <property type="entry name" value="OXIDASE/PEROXIDASE"/>
    <property type="match status" value="1"/>
</dbReference>
<dbReference type="PANTHER" id="PTHR11475:SF134">
    <property type="entry name" value="LD42267P"/>
    <property type="match status" value="1"/>
</dbReference>
<name>A0A226ECB6_FOLCA</name>
<dbReference type="InterPro" id="IPR010255">
    <property type="entry name" value="Haem_peroxidase_sf"/>
</dbReference>
<keyword evidence="1" id="KW-0560">Oxidoreductase</keyword>
<feature type="binding site" description="axial binding residue" evidence="2">
    <location>
        <position position="582"/>
    </location>
    <ligand>
        <name>heme b</name>
        <dbReference type="ChEBI" id="CHEBI:60344"/>
    </ligand>
    <ligandPart>
        <name>Fe</name>
        <dbReference type="ChEBI" id="CHEBI:18248"/>
    </ligandPart>
</feature>
<accession>A0A226ECB6</accession>
<keyword evidence="2" id="KW-0479">Metal-binding</keyword>
<evidence type="ECO:0000256" key="2">
    <source>
        <dbReference type="PIRSR" id="PIRSR619791-2"/>
    </source>
</evidence>
<evidence type="ECO:0000256" key="3">
    <source>
        <dbReference type="SAM" id="SignalP"/>
    </source>
</evidence>
<dbReference type="GO" id="GO:0006979">
    <property type="term" value="P:response to oxidative stress"/>
    <property type="evidence" value="ECO:0007669"/>
    <property type="project" value="InterPro"/>
</dbReference>
<dbReference type="PRINTS" id="PR00457">
    <property type="entry name" value="ANPEROXIDASE"/>
</dbReference>
<feature type="signal peptide" evidence="3">
    <location>
        <begin position="1"/>
        <end position="23"/>
    </location>
</feature>
<gene>
    <name evidence="4" type="ORF">Fcan01_09396</name>
</gene>
<dbReference type="EMBL" id="LNIX01000004">
    <property type="protein sequence ID" value="OXA55272.1"/>
    <property type="molecule type" value="Genomic_DNA"/>
</dbReference>
<dbReference type="FunFam" id="1.10.640.10:FF:000006">
    <property type="entry name" value="Double oxidase: two peroxidase domains"/>
    <property type="match status" value="1"/>
</dbReference>
<organism evidence="4 5">
    <name type="scientific">Folsomia candida</name>
    <name type="common">Springtail</name>
    <dbReference type="NCBI Taxonomy" id="158441"/>
    <lineage>
        <taxon>Eukaryota</taxon>
        <taxon>Metazoa</taxon>
        <taxon>Ecdysozoa</taxon>
        <taxon>Arthropoda</taxon>
        <taxon>Hexapoda</taxon>
        <taxon>Collembola</taxon>
        <taxon>Entomobryomorpha</taxon>
        <taxon>Isotomoidea</taxon>
        <taxon>Isotomidae</taxon>
        <taxon>Proisotominae</taxon>
        <taxon>Folsomia</taxon>
    </lineage>
</organism>
<protein>
    <submittedName>
        <fullName evidence="4">Peroxidasin</fullName>
    </submittedName>
</protein>
<evidence type="ECO:0000313" key="4">
    <source>
        <dbReference type="EMBL" id="OXA55272.1"/>
    </source>
</evidence>
<dbReference type="OrthoDB" id="823504at2759"/>
<dbReference type="Proteomes" id="UP000198287">
    <property type="component" value="Unassembled WGS sequence"/>
</dbReference>
<evidence type="ECO:0000313" key="5">
    <source>
        <dbReference type="Proteomes" id="UP000198287"/>
    </source>
</evidence>
<dbReference type="InterPro" id="IPR037120">
    <property type="entry name" value="Haem_peroxidase_sf_animal"/>
</dbReference>
<dbReference type="GO" id="GO:0004601">
    <property type="term" value="F:peroxidase activity"/>
    <property type="evidence" value="ECO:0007669"/>
    <property type="project" value="UniProtKB-KW"/>
</dbReference>
<keyword evidence="3" id="KW-0732">Signal</keyword>
<keyword evidence="1" id="KW-0575">Peroxidase</keyword>
<proteinExistence type="predicted"/>
<keyword evidence="2" id="KW-0408">Iron</keyword>
<dbReference type="OMA" id="IFECESH"/>
<evidence type="ECO:0000256" key="1">
    <source>
        <dbReference type="ARBA" id="ARBA00022559"/>
    </source>
</evidence>
<dbReference type="GO" id="GO:0020037">
    <property type="term" value="F:heme binding"/>
    <property type="evidence" value="ECO:0007669"/>
    <property type="project" value="InterPro"/>
</dbReference>
<dbReference type="GO" id="GO:0046872">
    <property type="term" value="F:metal ion binding"/>
    <property type="evidence" value="ECO:0007669"/>
    <property type="project" value="UniProtKB-KW"/>
</dbReference>
<sequence length="926" mass="102934">MIRRETLSLLVVVVVAVVTVSDGKWSLPADLGPDSGHWTFSQDDEHAINNNNSGPIFNQESDDITHSNIDDEEEQVTLSLPKQWAQLLENLNNSQYLVNDRAHGDDSISNGTRIVLFADFLTIPKSLILDSFNEANDGWVERQRKIDNVFIHNSGADAKSPVGTAFAFSPPSLEALALSNTSILLEFASRAFLKSLEDDTPSNRIQRVKRQSVLFEDGSTGGVRKEIDLRSFVVSQGSMGALKCNVHDEVLPCDTRNPYRTYSGWCNNVQNPGWGKSVITFDRMIPSAYADGVSKPRSMSALGRPLPSPRHVSSYVHIDVSHLSNKHTLMLMQYAQFLDHDLTLTPVHKGPEDKILNCRECDSASSTHPECWPIPVPTGDSWYPDKRESGSPYCIPFTRSLPGQQRLGPREQINQNSAYIDASQIYGEEVCKADSLRIRGGKLNGTGSAGRKPLMPQTGTLKECKSPSGYCFYAGDPRASEQPALAALHTVFLRQHNQWADDMKRINPQWNDEKIYQEVRRIMGAVNQHVTYNELLPRIIGPSMVNAYGLALQNDGYYAGYDARCSATIYNEFAAAAFRFGHSLIRPNLARMDGGYRGMNPHLPLRDGFFNSDMLYKPLMVDEVIRGLIAEPMEQMDPFVSNEITNHLFEDKRRSFSGLDLISLNLQRGRDHGLPGYNHYRGACNLKKAQNFDDLSTEIPFDVLQRLKTVYAHVDDIDLFTGALVERPVMSGILGPVMTCIIGTQFRKLRQCDRFWYETNDKSIGFTPQQLAEIRKMTLAKIVCDNMEIPTSIQRWTMDAPHNVLNPRMPCNLLATLNVDAWREQSSAPPTISKPLPLVSPQEQAAGPLSCNIGGRLIAVGGSALQSPCVSCICSDQGPKCTSLRIISCSKLFQEAGRSEILQDPVCTSQCGFFLGPSSSRFTVSG</sequence>
<keyword evidence="2" id="KW-0349">Heme</keyword>
<comment type="caution">
    <text evidence="4">The sequence shown here is derived from an EMBL/GenBank/DDBJ whole genome shotgun (WGS) entry which is preliminary data.</text>
</comment>
<dbReference type="InterPro" id="IPR019791">
    <property type="entry name" value="Haem_peroxidase_animal"/>
</dbReference>
<dbReference type="SUPFAM" id="SSF48113">
    <property type="entry name" value="Heme-dependent peroxidases"/>
    <property type="match status" value="1"/>
</dbReference>
<dbReference type="Pfam" id="PF03098">
    <property type="entry name" value="An_peroxidase"/>
    <property type="match status" value="1"/>
</dbReference>
<dbReference type="PROSITE" id="PS50292">
    <property type="entry name" value="PEROXIDASE_3"/>
    <property type="match status" value="1"/>
</dbReference>
<feature type="chain" id="PRO_5012375440" evidence="3">
    <location>
        <begin position="24"/>
        <end position="926"/>
    </location>
</feature>
<dbReference type="CDD" id="cd09823">
    <property type="entry name" value="peroxinectin_like"/>
    <property type="match status" value="1"/>
</dbReference>
<dbReference type="Gene3D" id="1.10.640.10">
    <property type="entry name" value="Haem peroxidase domain superfamily, animal type"/>
    <property type="match status" value="1"/>
</dbReference>